<feature type="compositionally biased region" description="Pro residues" evidence="11">
    <location>
        <begin position="564"/>
        <end position="586"/>
    </location>
</feature>
<feature type="region of interest" description="Disordered" evidence="11">
    <location>
        <begin position="470"/>
        <end position="844"/>
    </location>
</feature>
<feature type="region of interest" description="Disordered" evidence="11">
    <location>
        <begin position="335"/>
        <end position="443"/>
    </location>
</feature>
<accession>A0A0C3GG52</accession>
<feature type="transmembrane region" description="Helical" evidence="12">
    <location>
        <begin position="71"/>
        <end position="91"/>
    </location>
</feature>
<feature type="region of interest" description="Disordered" evidence="11">
    <location>
        <begin position="276"/>
        <end position="295"/>
    </location>
</feature>
<evidence type="ECO:0000256" key="7">
    <source>
        <dbReference type="ARBA" id="ARBA00022982"/>
    </source>
</evidence>
<feature type="domain" description="Cytochrome b561" evidence="13">
    <location>
        <begin position="36"/>
        <end position="229"/>
    </location>
</feature>
<evidence type="ECO:0000259" key="13">
    <source>
        <dbReference type="PROSITE" id="PS50939"/>
    </source>
</evidence>
<organism evidence="14 15">
    <name type="scientific">Oidiodendron maius (strain Zn)</name>
    <dbReference type="NCBI Taxonomy" id="913774"/>
    <lineage>
        <taxon>Eukaryota</taxon>
        <taxon>Fungi</taxon>
        <taxon>Dikarya</taxon>
        <taxon>Ascomycota</taxon>
        <taxon>Pezizomycotina</taxon>
        <taxon>Leotiomycetes</taxon>
        <taxon>Leotiomycetes incertae sedis</taxon>
        <taxon>Myxotrichaceae</taxon>
        <taxon>Oidiodendron</taxon>
    </lineage>
</organism>
<keyword evidence="4" id="KW-0349">Heme</keyword>
<keyword evidence="10 12" id="KW-0472">Membrane</keyword>
<keyword evidence="9" id="KW-0408">Iron</keyword>
<dbReference type="PANTHER" id="PTHR15422">
    <property type="entry name" value="OS05G0565100 PROTEIN"/>
    <property type="match status" value="1"/>
</dbReference>
<gene>
    <name evidence="14" type="ORF">OIDMADRAFT_106649</name>
</gene>
<dbReference type="GO" id="GO:0020037">
    <property type="term" value="F:heme binding"/>
    <property type="evidence" value="ECO:0007669"/>
    <property type="project" value="TreeGrafter"/>
</dbReference>
<dbReference type="OrthoDB" id="19261at2759"/>
<evidence type="ECO:0000256" key="3">
    <source>
        <dbReference type="ARBA" id="ARBA00022448"/>
    </source>
</evidence>
<dbReference type="Gene3D" id="1.20.120.1770">
    <property type="match status" value="1"/>
</dbReference>
<feature type="transmembrane region" description="Helical" evidence="12">
    <location>
        <begin position="136"/>
        <end position="156"/>
    </location>
</feature>
<comment type="subcellular location">
    <subcellularLocation>
        <location evidence="2">Membrane</location>
        <topology evidence="2">Multi-pass membrane protein</topology>
    </subcellularLocation>
</comment>
<feature type="compositionally biased region" description="Basic and acidic residues" evidence="11">
    <location>
        <begin position="693"/>
        <end position="717"/>
    </location>
</feature>
<dbReference type="CDD" id="cd08760">
    <property type="entry name" value="Cyt_b561_FRRS1_like"/>
    <property type="match status" value="1"/>
</dbReference>
<evidence type="ECO:0000313" key="14">
    <source>
        <dbReference type="EMBL" id="KIM95115.1"/>
    </source>
</evidence>
<evidence type="ECO:0000256" key="9">
    <source>
        <dbReference type="ARBA" id="ARBA00023004"/>
    </source>
</evidence>
<dbReference type="AlphaFoldDB" id="A0A0C3GG52"/>
<feature type="transmembrane region" description="Helical" evidence="12">
    <location>
        <begin position="249"/>
        <end position="268"/>
    </location>
</feature>
<dbReference type="HOGENOM" id="CLU_007077_0_0_1"/>
<name>A0A0C3GG52_OIDMZ</name>
<feature type="compositionally biased region" description="Basic and acidic residues" evidence="11">
    <location>
        <begin position="335"/>
        <end position="345"/>
    </location>
</feature>
<feature type="compositionally biased region" description="Low complexity" evidence="11">
    <location>
        <begin position="536"/>
        <end position="553"/>
    </location>
</feature>
<evidence type="ECO:0000256" key="5">
    <source>
        <dbReference type="ARBA" id="ARBA00022692"/>
    </source>
</evidence>
<feature type="compositionally biased region" description="Gly residues" evidence="11">
    <location>
        <begin position="790"/>
        <end position="801"/>
    </location>
</feature>
<dbReference type="InParanoid" id="A0A0C3GG52"/>
<keyword evidence="5 12" id="KW-0812">Transmembrane</keyword>
<dbReference type="InterPro" id="IPR006593">
    <property type="entry name" value="Cyt_b561/ferric_Rdtase_TM"/>
</dbReference>
<dbReference type="EMBL" id="KN832888">
    <property type="protein sequence ID" value="KIM95115.1"/>
    <property type="molecule type" value="Genomic_DNA"/>
</dbReference>
<keyword evidence="15" id="KW-1185">Reference proteome</keyword>
<dbReference type="GO" id="GO:0140575">
    <property type="term" value="F:transmembrane monodehydroascorbate reductase activity"/>
    <property type="evidence" value="ECO:0007669"/>
    <property type="project" value="InterPro"/>
</dbReference>
<feature type="compositionally biased region" description="Low complexity" evidence="11">
    <location>
        <begin position="392"/>
        <end position="402"/>
    </location>
</feature>
<evidence type="ECO:0000256" key="11">
    <source>
        <dbReference type="SAM" id="MobiDB-lite"/>
    </source>
</evidence>
<reference evidence="15" key="2">
    <citation type="submission" date="2015-01" db="EMBL/GenBank/DDBJ databases">
        <title>Evolutionary Origins and Diversification of the Mycorrhizal Mutualists.</title>
        <authorList>
            <consortium name="DOE Joint Genome Institute"/>
            <consortium name="Mycorrhizal Genomics Consortium"/>
            <person name="Kohler A."/>
            <person name="Kuo A."/>
            <person name="Nagy L.G."/>
            <person name="Floudas D."/>
            <person name="Copeland A."/>
            <person name="Barry K.W."/>
            <person name="Cichocki N."/>
            <person name="Veneault-Fourrey C."/>
            <person name="LaButti K."/>
            <person name="Lindquist E.A."/>
            <person name="Lipzen A."/>
            <person name="Lundell T."/>
            <person name="Morin E."/>
            <person name="Murat C."/>
            <person name="Riley R."/>
            <person name="Ohm R."/>
            <person name="Sun H."/>
            <person name="Tunlid A."/>
            <person name="Henrissat B."/>
            <person name="Grigoriev I.V."/>
            <person name="Hibbett D.S."/>
            <person name="Martin F."/>
        </authorList>
    </citation>
    <scope>NUCLEOTIDE SEQUENCE [LARGE SCALE GENOMIC DNA]</scope>
    <source>
        <strain evidence="15">Zn</strain>
    </source>
</reference>
<dbReference type="SMART" id="SM00665">
    <property type="entry name" value="B561"/>
    <property type="match status" value="1"/>
</dbReference>
<dbReference type="Pfam" id="PF03188">
    <property type="entry name" value="Cytochrom_B561"/>
    <property type="match status" value="1"/>
</dbReference>
<evidence type="ECO:0000256" key="2">
    <source>
        <dbReference type="ARBA" id="ARBA00004141"/>
    </source>
</evidence>
<dbReference type="Proteomes" id="UP000054321">
    <property type="component" value="Unassembled WGS sequence"/>
</dbReference>
<feature type="compositionally biased region" description="Basic and acidic residues" evidence="11">
    <location>
        <begin position="744"/>
        <end position="753"/>
    </location>
</feature>
<feature type="transmembrane region" description="Helical" evidence="12">
    <location>
        <begin position="176"/>
        <end position="197"/>
    </location>
</feature>
<feature type="compositionally biased region" description="Basic residues" evidence="11">
    <location>
        <begin position="635"/>
        <end position="644"/>
    </location>
</feature>
<keyword evidence="3" id="KW-0813">Transport</keyword>
<evidence type="ECO:0000256" key="6">
    <source>
        <dbReference type="ARBA" id="ARBA00022723"/>
    </source>
</evidence>
<feature type="compositionally biased region" description="Low complexity" evidence="11">
    <location>
        <begin position="649"/>
        <end position="664"/>
    </location>
</feature>
<evidence type="ECO:0000313" key="15">
    <source>
        <dbReference type="Proteomes" id="UP000054321"/>
    </source>
</evidence>
<feature type="compositionally biased region" description="Pro residues" evidence="11">
    <location>
        <begin position="758"/>
        <end position="771"/>
    </location>
</feature>
<feature type="compositionally biased region" description="Polar residues" evidence="11">
    <location>
        <begin position="727"/>
        <end position="740"/>
    </location>
</feature>
<protein>
    <recommendedName>
        <fullName evidence="13">Cytochrome b561 domain-containing protein</fullName>
    </recommendedName>
</protein>
<evidence type="ECO:0000256" key="10">
    <source>
        <dbReference type="ARBA" id="ARBA00023136"/>
    </source>
</evidence>
<keyword evidence="7" id="KW-0249">Electron transport</keyword>
<feature type="transmembrane region" description="Helical" evidence="12">
    <location>
        <begin position="203"/>
        <end position="222"/>
    </location>
</feature>
<sequence length="844" mass="91159">MAPQDGLSPAGSSTYSSNTLYVGDGTWDSTRNDFLLPNLVGLNFETMRYNGMGNRFAGVAEYHTLVKGHGIVAVITFLFIVPAAIMYARFFGRDVGRARHVHIYLNVMALLLSTVVLVLGWFAVGPARSLTNPHHGLGVAIYVLMWVQSIGGRWVYGRVKARAMNRLPLTGVLHQWVGRATALLGIIQVPLGLTLYGSPKFTFILYTLWMTVLLFLYFVFSYRAQGSVARRSSSVRHGTVIEEKKKSRFGGWLAPLAAGAGTMALLSWRRNRKRKNEERDEVVASRRGSRRGSGSYIEEEKYEVRKQKDGGGIMSTVIKGAAVVGAGALAKSWWDRRQEKKKQEEYSSVAPDTPSKRHRRHDSVSSDDSEETHRLEEGRRHGRHSLPGPVDAAAAAAAISAAERPITPRPARHHRTHSHGSESGFTQPDPHSPSRRPQSPSHAVRNSIIAGLGMGALAKWWKDRSDKKEQERLDKLAEEERLARLGHSHGGSRFTGDGIPPPRRHRVSRTQESSELSSIIDDPHHIRPGDIPPIPAALAGGAAGGIAAAALAGHSRSHHDMPTAPAPPPPEHANYPPPPPGGPPPGHAAYAPPHSGLPPGSDMGPATMPPVPHDPVGILHDDSGTESYLSAGAAPHRRHSSRRRREGEAAAAAAVAGAAGLAAEEAARRRSRSRSQSQGPSGPSQPVSVKVKMHGDRNQKVTLRRLTEQEAAAEREARRKPRRRADSMSSLSGSETTASNPRGYRRDERKAERVVQGGPPPSMPPLSPPNPAFAGGKRPKDSAYYSGRPEGSGTGPGGPGSVGSPSSHGTWSGVSPSGSGDPAERRRRRRLERNQRPSGTVEYS</sequence>
<feature type="transmembrane region" description="Helical" evidence="12">
    <location>
        <begin position="103"/>
        <end position="124"/>
    </location>
</feature>
<evidence type="ECO:0000256" key="12">
    <source>
        <dbReference type="SAM" id="Phobius"/>
    </source>
</evidence>
<keyword evidence="6" id="KW-0479">Metal-binding</keyword>
<feature type="compositionally biased region" description="Basic and acidic residues" evidence="11">
    <location>
        <begin position="470"/>
        <end position="483"/>
    </location>
</feature>
<evidence type="ECO:0000256" key="8">
    <source>
        <dbReference type="ARBA" id="ARBA00022989"/>
    </source>
</evidence>
<proteinExistence type="predicted"/>
<evidence type="ECO:0000256" key="4">
    <source>
        <dbReference type="ARBA" id="ARBA00022617"/>
    </source>
</evidence>
<dbReference type="STRING" id="913774.A0A0C3GG52"/>
<evidence type="ECO:0000256" key="1">
    <source>
        <dbReference type="ARBA" id="ARBA00001970"/>
    </source>
</evidence>
<dbReference type="PROSITE" id="PS50939">
    <property type="entry name" value="CYTOCHROME_B561"/>
    <property type="match status" value="1"/>
</dbReference>
<reference evidence="14 15" key="1">
    <citation type="submission" date="2014-04" db="EMBL/GenBank/DDBJ databases">
        <authorList>
            <consortium name="DOE Joint Genome Institute"/>
            <person name="Kuo A."/>
            <person name="Martino E."/>
            <person name="Perotto S."/>
            <person name="Kohler A."/>
            <person name="Nagy L.G."/>
            <person name="Floudas D."/>
            <person name="Copeland A."/>
            <person name="Barry K.W."/>
            <person name="Cichocki N."/>
            <person name="Veneault-Fourrey C."/>
            <person name="LaButti K."/>
            <person name="Lindquist E.A."/>
            <person name="Lipzen A."/>
            <person name="Lundell T."/>
            <person name="Morin E."/>
            <person name="Murat C."/>
            <person name="Sun H."/>
            <person name="Tunlid A."/>
            <person name="Henrissat B."/>
            <person name="Grigoriev I.V."/>
            <person name="Hibbett D.S."/>
            <person name="Martin F."/>
            <person name="Nordberg H.P."/>
            <person name="Cantor M.N."/>
            <person name="Hua S.X."/>
        </authorList>
    </citation>
    <scope>NUCLEOTIDE SEQUENCE [LARGE SCALE GENOMIC DNA]</scope>
    <source>
        <strain evidence="14 15">Zn</strain>
    </source>
</reference>
<dbReference type="GO" id="GO:0016020">
    <property type="term" value="C:membrane"/>
    <property type="evidence" value="ECO:0007669"/>
    <property type="project" value="UniProtKB-SubCell"/>
</dbReference>
<keyword evidence="8 12" id="KW-1133">Transmembrane helix</keyword>
<feature type="compositionally biased region" description="Low complexity" evidence="11">
    <location>
        <begin position="674"/>
        <end position="689"/>
    </location>
</feature>
<dbReference type="GO" id="GO:0046872">
    <property type="term" value="F:metal ion binding"/>
    <property type="evidence" value="ECO:0007669"/>
    <property type="project" value="UniProtKB-KW"/>
</dbReference>
<dbReference type="PANTHER" id="PTHR15422:SF24">
    <property type="entry name" value="DOMON RELATED DOMAIN-CONTAINING PROTEIN"/>
    <property type="match status" value="1"/>
</dbReference>
<dbReference type="InterPro" id="IPR045150">
    <property type="entry name" value="CYB561D1/2"/>
</dbReference>
<comment type="cofactor">
    <cofactor evidence="1">
        <name>heme b</name>
        <dbReference type="ChEBI" id="CHEBI:60344"/>
    </cofactor>
</comment>